<gene>
    <name evidence="2" type="ORF">D9619_000485</name>
</gene>
<sequence length="232" mass="25826">MFSTFGNTLTKRRNRLSTTTLVQLSEVKMHLRNEHLMRGTKTRLRRQFEARAPIPDVEQPLVPGGPRAARTASRDQLATIIDMIGELPEGQSEFAEIVAQQVQMVEADEDNIPQAGASADSAPSQSPAAHSADSDDSDCEDDEQWKVKQLSEIFDFSGDVWSRLYSPFTTLSFDEELGMYDLVAADGDGEIENDSDDTTQDILANYSIFFVFTSHCNSSTYMLLQVLIICCI</sequence>
<dbReference type="AlphaFoldDB" id="A0A8H5BEJ4"/>
<dbReference type="OrthoDB" id="3270501at2759"/>
<proteinExistence type="predicted"/>
<name>A0A8H5BEJ4_9AGAR</name>
<keyword evidence="3" id="KW-1185">Reference proteome</keyword>
<dbReference type="Proteomes" id="UP000567179">
    <property type="component" value="Unassembled WGS sequence"/>
</dbReference>
<evidence type="ECO:0000313" key="3">
    <source>
        <dbReference type="Proteomes" id="UP000567179"/>
    </source>
</evidence>
<comment type="caution">
    <text evidence="2">The sequence shown here is derived from an EMBL/GenBank/DDBJ whole genome shotgun (WGS) entry which is preliminary data.</text>
</comment>
<protein>
    <submittedName>
        <fullName evidence="2">Uncharacterized protein</fullName>
    </submittedName>
</protein>
<reference evidence="2 3" key="1">
    <citation type="journal article" date="2020" name="ISME J.">
        <title>Uncovering the hidden diversity of litter-decomposition mechanisms in mushroom-forming fungi.</title>
        <authorList>
            <person name="Floudas D."/>
            <person name="Bentzer J."/>
            <person name="Ahren D."/>
            <person name="Johansson T."/>
            <person name="Persson P."/>
            <person name="Tunlid A."/>
        </authorList>
    </citation>
    <scope>NUCLEOTIDE SEQUENCE [LARGE SCALE GENOMIC DNA]</scope>
    <source>
        <strain evidence="2 3">CBS 101986</strain>
    </source>
</reference>
<feature type="compositionally biased region" description="Low complexity" evidence="1">
    <location>
        <begin position="115"/>
        <end position="131"/>
    </location>
</feature>
<evidence type="ECO:0000313" key="2">
    <source>
        <dbReference type="EMBL" id="KAF5321857.1"/>
    </source>
</evidence>
<feature type="region of interest" description="Disordered" evidence="1">
    <location>
        <begin position="114"/>
        <end position="142"/>
    </location>
</feature>
<dbReference type="EMBL" id="JAACJJ010000028">
    <property type="protein sequence ID" value="KAF5321857.1"/>
    <property type="molecule type" value="Genomic_DNA"/>
</dbReference>
<accession>A0A8H5BEJ4</accession>
<organism evidence="2 3">
    <name type="scientific">Psilocybe cf. subviscida</name>
    <dbReference type="NCBI Taxonomy" id="2480587"/>
    <lineage>
        <taxon>Eukaryota</taxon>
        <taxon>Fungi</taxon>
        <taxon>Dikarya</taxon>
        <taxon>Basidiomycota</taxon>
        <taxon>Agaricomycotina</taxon>
        <taxon>Agaricomycetes</taxon>
        <taxon>Agaricomycetidae</taxon>
        <taxon>Agaricales</taxon>
        <taxon>Agaricineae</taxon>
        <taxon>Strophariaceae</taxon>
        <taxon>Psilocybe</taxon>
    </lineage>
</organism>
<evidence type="ECO:0000256" key="1">
    <source>
        <dbReference type="SAM" id="MobiDB-lite"/>
    </source>
</evidence>